<dbReference type="EMBL" id="JBAHYK010002240">
    <property type="protein sequence ID" value="KAL0565486.1"/>
    <property type="molecule type" value="Genomic_DNA"/>
</dbReference>
<dbReference type="Gene3D" id="1.10.510.10">
    <property type="entry name" value="Transferase(Phosphotransferase) domain 1"/>
    <property type="match status" value="1"/>
</dbReference>
<feature type="compositionally biased region" description="Basic and acidic residues" evidence="1">
    <location>
        <begin position="526"/>
        <end position="540"/>
    </location>
</feature>
<dbReference type="InterPro" id="IPR011009">
    <property type="entry name" value="Kinase-like_dom_sf"/>
</dbReference>
<dbReference type="InterPro" id="IPR001245">
    <property type="entry name" value="Ser-Thr/Tyr_kinase_cat_dom"/>
</dbReference>
<organism evidence="3 4">
    <name type="scientific">Marasmius crinis-equi</name>
    <dbReference type="NCBI Taxonomy" id="585013"/>
    <lineage>
        <taxon>Eukaryota</taxon>
        <taxon>Fungi</taxon>
        <taxon>Dikarya</taxon>
        <taxon>Basidiomycota</taxon>
        <taxon>Agaricomycotina</taxon>
        <taxon>Agaricomycetes</taxon>
        <taxon>Agaricomycetidae</taxon>
        <taxon>Agaricales</taxon>
        <taxon>Marasmiineae</taxon>
        <taxon>Marasmiaceae</taxon>
        <taxon>Marasmius</taxon>
    </lineage>
</organism>
<evidence type="ECO:0000256" key="1">
    <source>
        <dbReference type="SAM" id="MobiDB-lite"/>
    </source>
</evidence>
<feature type="compositionally biased region" description="Polar residues" evidence="1">
    <location>
        <begin position="486"/>
        <end position="506"/>
    </location>
</feature>
<dbReference type="PRINTS" id="PR00109">
    <property type="entry name" value="TYRKINASE"/>
</dbReference>
<comment type="caution">
    <text evidence="3">The sequence shown here is derived from an EMBL/GenBank/DDBJ whole genome shotgun (WGS) entry which is preliminary data.</text>
</comment>
<keyword evidence="4" id="KW-1185">Reference proteome</keyword>
<evidence type="ECO:0000259" key="2">
    <source>
        <dbReference type="PROSITE" id="PS50011"/>
    </source>
</evidence>
<dbReference type="PROSITE" id="PS50011">
    <property type="entry name" value="PROTEIN_KINASE_DOM"/>
    <property type="match status" value="1"/>
</dbReference>
<dbReference type="Pfam" id="PF07714">
    <property type="entry name" value="PK_Tyr_Ser-Thr"/>
    <property type="match status" value="1"/>
</dbReference>
<name>A0ABR3ERE9_9AGAR</name>
<dbReference type="Proteomes" id="UP001465976">
    <property type="component" value="Unassembled WGS sequence"/>
</dbReference>
<protein>
    <submittedName>
        <fullName evidence="3">Rho guanine nucleotide exchange factor</fullName>
    </submittedName>
</protein>
<proteinExistence type="predicted"/>
<gene>
    <name evidence="3" type="primary">TUS1_37</name>
    <name evidence="3" type="ORF">V5O48_016540</name>
</gene>
<dbReference type="SMART" id="SM00220">
    <property type="entry name" value="S_TKc"/>
    <property type="match status" value="1"/>
</dbReference>
<reference evidence="3 4" key="1">
    <citation type="submission" date="2024-02" db="EMBL/GenBank/DDBJ databases">
        <title>A draft genome for the cacao thread blight pathogen Marasmius crinis-equi.</title>
        <authorList>
            <person name="Cohen S.P."/>
            <person name="Baruah I.K."/>
            <person name="Amoako-Attah I."/>
            <person name="Bukari Y."/>
            <person name="Meinhardt L.W."/>
            <person name="Bailey B.A."/>
        </authorList>
    </citation>
    <scope>NUCLEOTIDE SEQUENCE [LARGE SCALE GENOMIC DNA]</scope>
    <source>
        <strain evidence="3 4">GH-76</strain>
    </source>
</reference>
<dbReference type="PROSITE" id="PS00108">
    <property type="entry name" value="PROTEIN_KINASE_ST"/>
    <property type="match status" value="1"/>
</dbReference>
<accession>A0ABR3ERE9</accession>
<dbReference type="SUPFAM" id="SSF56112">
    <property type="entry name" value="Protein kinase-like (PK-like)"/>
    <property type="match status" value="1"/>
</dbReference>
<feature type="compositionally biased region" description="Low complexity" evidence="1">
    <location>
        <begin position="559"/>
        <end position="570"/>
    </location>
</feature>
<evidence type="ECO:0000313" key="4">
    <source>
        <dbReference type="Proteomes" id="UP001465976"/>
    </source>
</evidence>
<dbReference type="InterPro" id="IPR051681">
    <property type="entry name" value="Ser/Thr_Kinases-Pseudokinases"/>
</dbReference>
<feature type="compositionally biased region" description="Low complexity" evidence="1">
    <location>
        <begin position="36"/>
        <end position="49"/>
    </location>
</feature>
<feature type="non-terminal residue" evidence="3">
    <location>
        <position position="594"/>
    </location>
</feature>
<feature type="region of interest" description="Disordered" evidence="1">
    <location>
        <begin position="485"/>
        <end position="594"/>
    </location>
</feature>
<dbReference type="PANTHER" id="PTHR44329">
    <property type="entry name" value="SERINE/THREONINE-PROTEIN KINASE TNNI3K-RELATED"/>
    <property type="match status" value="1"/>
</dbReference>
<dbReference type="InterPro" id="IPR008271">
    <property type="entry name" value="Ser/Thr_kinase_AS"/>
</dbReference>
<feature type="compositionally biased region" description="Basic and acidic residues" evidence="1">
    <location>
        <begin position="583"/>
        <end position="594"/>
    </location>
</feature>
<feature type="region of interest" description="Disordered" evidence="1">
    <location>
        <begin position="1"/>
        <end position="49"/>
    </location>
</feature>
<feature type="domain" description="Protein kinase" evidence="2">
    <location>
        <begin position="189"/>
        <end position="458"/>
    </location>
</feature>
<sequence>MKKLFGGAKSKPVASPAVSHRSNNADPSPVPTPMHAAYSSQSQPQAQALVQPQRLEDLHDDSTYDIVQHQAQGHPYPHPHYHQHIGSNNTTATPKRQRKTLAIETVSVGPELKRLEGELRWIFQDKSRLQRFLQQNGSKAQHWLDSMQQLVDYPDTSPEMRPSIFSAMLHLAKNSGLHPKCLAIQNVKKLGEYPIDAGGFGEVWKGNVGDSSQPVCLKIMKIYRDSDVESLSKEYLREAILWRQLKHPNVLPFLGIYQLEQRQLCLISPWMQKGNLLQFLRAARREDIDHYTLVHDIAAGLSHLHMRKIVHSDLKGVNILMTDSLRACLGDFGLSRVADTRGFKITSTTRSRGTGRWLAPELLLESGGTSKASDIYAYGCVCYEVFTGQHPFPELPNEAAVALAVNQGRRPSRPTKSPELTDMMWHLMEACWHATPSSRPDVSQVVDRIVEMDSRKTICPAPDWNESLFTQVWANVEYRSLVARKPSQSESVLTPPTMEASTSPNRSLYYDPPTSNTPVVSFNWPDRTDERMGTEKRRDGNGWPVESTERDHAHPQVGSASSDPASIPPARLGTGFDQPIEANELRANEVKERK</sequence>
<dbReference type="InterPro" id="IPR000719">
    <property type="entry name" value="Prot_kinase_dom"/>
</dbReference>
<evidence type="ECO:0000313" key="3">
    <source>
        <dbReference type="EMBL" id="KAL0565486.1"/>
    </source>
</evidence>